<feature type="transmembrane region" description="Helical" evidence="1">
    <location>
        <begin position="117"/>
        <end position="135"/>
    </location>
</feature>
<reference evidence="3" key="2">
    <citation type="journal article" date="2023" name="IMA Fungus">
        <title>Comparative genomic study of the Penicillium genus elucidates a diverse pangenome and 15 lateral gene transfer events.</title>
        <authorList>
            <person name="Petersen C."/>
            <person name="Sorensen T."/>
            <person name="Nielsen M.R."/>
            <person name="Sondergaard T.E."/>
            <person name="Sorensen J.L."/>
            <person name="Fitzpatrick D.A."/>
            <person name="Frisvad J.C."/>
            <person name="Nielsen K.L."/>
        </authorList>
    </citation>
    <scope>NUCLEOTIDE SEQUENCE</scope>
    <source>
        <strain evidence="3">IBT 34128</strain>
    </source>
</reference>
<dbReference type="RefSeq" id="XP_056515549.1">
    <property type="nucleotide sequence ID" value="XM_056650699.1"/>
</dbReference>
<proteinExistence type="predicted"/>
<feature type="transmembrane region" description="Helical" evidence="1">
    <location>
        <begin position="85"/>
        <end position="105"/>
    </location>
</feature>
<evidence type="ECO:0000313" key="4">
    <source>
        <dbReference type="Proteomes" id="UP001141434"/>
    </source>
</evidence>
<dbReference type="EMBL" id="JAPMSZ010000001">
    <property type="protein sequence ID" value="KAJ5114356.1"/>
    <property type="molecule type" value="Genomic_DNA"/>
</dbReference>
<dbReference type="AlphaFoldDB" id="A0A9W9G923"/>
<feature type="signal peptide" evidence="2">
    <location>
        <begin position="1"/>
        <end position="19"/>
    </location>
</feature>
<feature type="chain" id="PRO_5040859411" evidence="2">
    <location>
        <begin position="20"/>
        <end position="138"/>
    </location>
</feature>
<dbReference type="OrthoDB" id="5070419at2759"/>
<sequence length="138" mass="14927">MTFSPVSAYLLGSLSLAIGLNSFVRPCGECERFGLSLEPTPSTTSPQIEPSKIGAPSALIYLKGIREITYGLALIALQYYGQETAITIVAAILSLAGLGDGFMVWNYGGSTLKRKAFGHWMAWVVFAGWSWWRAVSMA</sequence>
<dbReference type="GeneID" id="81389867"/>
<keyword evidence="2" id="KW-0732">Signal</keyword>
<organism evidence="3 4">
    <name type="scientific">Penicillium alfredii</name>
    <dbReference type="NCBI Taxonomy" id="1506179"/>
    <lineage>
        <taxon>Eukaryota</taxon>
        <taxon>Fungi</taxon>
        <taxon>Dikarya</taxon>
        <taxon>Ascomycota</taxon>
        <taxon>Pezizomycotina</taxon>
        <taxon>Eurotiomycetes</taxon>
        <taxon>Eurotiomycetidae</taxon>
        <taxon>Eurotiales</taxon>
        <taxon>Aspergillaceae</taxon>
        <taxon>Penicillium</taxon>
    </lineage>
</organism>
<dbReference type="Pfam" id="PF14087">
    <property type="entry name" value="DUF4267"/>
    <property type="match status" value="1"/>
</dbReference>
<accession>A0A9W9G923</accession>
<keyword evidence="1" id="KW-1133">Transmembrane helix</keyword>
<dbReference type="InterPro" id="IPR025363">
    <property type="entry name" value="DUF4267"/>
</dbReference>
<comment type="caution">
    <text evidence="3">The sequence shown here is derived from an EMBL/GenBank/DDBJ whole genome shotgun (WGS) entry which is preliminary data.</text>
</comment>
<name>A0A9W9G923_9EURO</name>
<gene>
    <name evidence="3" type="ORF">NUU61_000115</name>
</gene>
<evidence type="ECO:0000256" key="2">
    <source>
        <dbReference type="SAM" id="SignalP"/>
    </source>
</evidence>
<evidence type="ECO:0000313" key="3">
    <source>
        <dbReference type="EMBL" id="KAJ5114356.1"/>
    </source>
</evidence>
<keyword evidence="1" id="KW-0472">Membrane</keyword>
<keyword evidence="1" id="KW-0812">Transmembrane</keyword>
<reference evidence="3" key="1">
    <citation type="submission" date="2022-11" db="EMBL/GenBank/DDBJ databases">
        <authorList>
            <person name="Petersen C."/>
        </authorList>
    </citation>
    <scope>NUCLEOTIDE SEQUENCE</scope>
    <source>
        <strain evidence="3">IBT 34128</strain>
    </source>
</reference>
<keyword evidence="4" id="KW-1185">Reference proteome</keyword>
<evidence type="ECO:0000256" key="1">
    <source>
        <dbReference type="SAM" id="Phobius"/>
    </source>
</evidence>
<protein>
    <submittedName>
        <fullName evidence="3">Uncharacterized protein</fullName>
    </submittedName>
</protein>
<dbReference type="Proteomes" id="UP001141434">
    <property type="component" value="Unassembled WGS sequence"/>
</dbReference>